<comment type="caution">
    <text evidence="4">The sequence shown here is derived from an EMBL/GenBank/DDBJ whole genome shotgun (WGS) entry which is preliminary data.</text>
</comment>
<evidence type="ECO:0000313" key="5">
    <source>
        <dbReference type="EMBL" id="KAK0151134.1"/>
    </source>
</evidence>
<proteinExistence type="predicted"/>
<dbReference type="PANTHER" id="PTHR21245">
    <property type="entry name" value="HETEROGENEOUS NUCLEAR RIBONUCLEOPROTEIN"/>
    <property type="match status" value="1"/>
</dbReference>
<organism evidence="4 6">
    <name type="scientific">Merluccius polli</name>
    <name type="common">Benguela hake</name>
    <name type="synonym">Merluccius cadenati</name>
    <dbReference type="NCBI Taxonomy" id="89951"/>
    <lineage>
        <taxon>Eukaryota</taxon>
        <taxon>Metazoa</taxon>
        <taxon>Chordata</taxon>
        <taxon>Craniata</taxon>
        <taxon>Vertebrata</taxon>
        <taxon>Euteleostomi</taxon>
        <taxon>Actinopterygii</taxon>
        <taxon>Neopterygii</taxon>
        <taxon>Teleostei</taxon>
        <taxon>Neoteleostei</taxon>
        <taxon>Acanthomorphata</taxon>
        <taxon>Zeiogadaria</taxon>
        <taxon>Gadariae</taxon>
        <taxon>Gadiformes</taxon>
        <taxon>Gadoidei</taxon>
        <taxon>Merlucciidae</taxon>
        <taxon>Merluccius</taxon>
    </lineage>
</organism>
<evidence type="ECO:0000259" key="3">
    <source>
        <dbReference type="PROSITE" id="PS50102"/>
    </source>
</evidence>
<dbReference type="SMART" id="SM00360">
    <property type="entry name" value="RRM"/>
    <property type="match status" value="1"/>
</dbReference>
<keyword evidence="6" id="KW-1185">Reference proteome</keyword>
<dbReference type="Gene3D" id="3.30.70.330">
    <property type="match status" value="1"/>
</dbReference>
<evidence type="ECO:0000313" key="4">
    <source>
        <dbReference type="EMBL" id="KAK0133769.1"/>
    </source>
</evidence>
<dbReference type="InterPro" id="IPR035979">
    <property type="entry name" value="RBD_domain_sf"/>
</dbReference>
<evidence type="ECO:0000313" key="6">
    <source>
        <dbReference type="Proteomes" id="UP001174136"/>
    </source>
</evidence>
<dbReference type="GO" id="GO:0003723">
    <property type="term" value="F:RNA binding"/>
    <property type="evidence" value="ECO:0007669"/>
    <property type="project" value="UniProtKB-UniRule"/>
</dbReference>
<gene>
    <name evidence="4" type="primary">dnd_0</name>
    <name evidence="5" type="synonym">dnd_1</name>
    <name evidence="5" type="ORF">N1851_007707</name>
    <name evidence="4" type="ORF">N1851_030706</name>
</gene>
<keyword evidence="1 2" id="KW-0694">RNA-binding</keyword>
<dbReference type="Proteomes" id="UP001174136">
    <property type="component" value="Unassembled WGS sequence"/>
</dbReference>
<dbReference type="InterPro" id="IPR012677">
    <property type="entry name" value="Nucleotide-bd_a/b_plait_sf"/>
</dbReference>
<sequence length="302" mass="33574">MLNPQRLQALEKWQKENKIKLAQVNGQRKYGGPPDEWEGPTPGVGCEVFISQFPRETYEDRLIPLFSGVGPLWEFRLMMNFSGQNRGFAYAKYGTRAMATDAISRLHGYELEPGVYLVVRHSTEKRQLCVGELPASTQWAELLQVLMNLTEGVEGLSLKSGPDIKGVSALVIYVSHHAASMAKKDLGEGFKKLFSLRVSIKWQHAQHKIKTAITVRAPQLPPRLQHPRTATTFNRAVGAPVSPQPPPPEMPLSLLRQLCEESYGAKPVMKLECSHVDPGGTIHFTTRRVCLASSAPSRLPPC</sequence>
<dbReference type="AlphaFoldDB" id="A0AA47M552"/>
<protein>
    <submittedName>
        <fullName evidence="4">Dead end protein 1</fullName>
    </submittedName>
</protein>
<dbReference type="SUPFAM" id="SSF54928">
    <property type="entry name" value="RNA-binding domain, RBD"/>
    <property type="match status" value="1"/>
</dbReference>
<dbReference type="PROSITE" id="PS50102">
    <property type="entry name" value="RRM"/>
    <property type="match status" value="1"/>
</dbReference>
<evidence type="ECO:0000256" key="2">
    <source>
        <dbReference type="PROSITE-ProRule" id="PRU00176"/>
    </source>
</evidence>
<evidence type="ECO:0000256" key="1">
    <source>
        <dbReference type="ARBA" id="ARBA00022884"/>
    </source>
</evidence>
<dbReference type="InterPro" id="IPR000504">
    <property type="entry name" value="RRM_dom"/>
</dbReference>
<dbReference type="Pfam" id="PF00076">
    <property type="entry name" value="RRM_1"/>
    <property type="match status" value="1"/>
</dbReference>
<dbReference type="EMBL" id="JAOPHQ010001419">
    <property type="protein sequence ID" value="KAK0151134.1"/>
    <property type="molecule type" value="Genomic_DNA"/>
</dbReference>
<name>A0AA47M552_MERPO</name>
<feature type="domain" description="RRM" evidence="3">
    <location>
        <begin position="46"/>
        <end position="124"/>
    </location>
</feature>
<reference evidence="4" key="1">
    <citation type="journal article" date="2023" name="Front. Mar. Sci.">
        <title>A new Merluccius polli reference genome to investigate the effects of global change in West African waters.</title>
        <authorList>
            <person name="Mateo J.L."/>
            <person name="Blanco-Fernandez C."/>
            <person name="Garcia-Vazquez E."/>
            <person name="Machado-Schiaffino G."/>
        </authorList>
    </citation>
    <scope>NUCLEOTIDE SEQUENCE</scope>
    <source>
        <strain evidence="4">C29</strain>
        <tissue evidence="4">Fin</tissue>
    </source>
</reference>
<accession>A0AA47M552</accession>
<dbReference type="EMBL" id="JAOPHQ010005855">
    <property type="protein sequence ID" value="KAK0133769.1"/>
    <property type="molecule type" value="Genomic_DNA"/>
</dbReference>